<organism evidence="2 3">
    <name type="scientific">Zopfia rhizophila CBS 207.26</name>
    <dbReference type="NCBI Taxonomy" id="1314779"/>
    <lineage>
        <taxon>Eukaryota</taxon>
        <taxon>Fungi</taxon>
        <taxon>Dikarya</taxon>
        <taxon>Ascomycota</taxon>
        <taxon>Pezizomycotina</taxon>
        <taxon>Dothideomycetes</taxon>
        <taxon>Dothideomycetes incertae sedis</taxon>
        <taxon>Zopfiaceae</taxon>
        <taxon>Zopfia</taxon>
    </lineage>
</organism>
<name>A0A6A6EAM1_9PEZI</name>
<reference evidence="2" key="1">
    <citation type="journal article" date="2020" name="Stud. Mycol.">
        <title>101 Dothideomycetes genomes: a test case for predicting lifestyles and emergence of pathogens.</title>
        <authorList>
            <person name="Haridas S."/>
            <person name="Albert R."/>
            <person name="Binder M."/>
            <person name="Bloem J."/>
            <person name="Labutti K."/>
            <person name="Salamov A."/>
            <person name="Andreopoulos B."/>
            <person name="Baker S."/>
            <person name="Barry K."/>
            <person name="Bills G."/>
            <person name="Bluhm B."/>
            <person name="Cannon C."/>
            <person name="Castanera R."/>
            <person name="Culley D."/>
            <person name="Daum C."/>
            <person name="Ezra D."/>
            <person name="Gonzalez J."/>
            <person name="Henrissat B."/>
            <person name="Kuo A."/>
            <person name="Liang C."/>
            <person name="Lipzen A."/>
            <person name="Lutzoni F."/>
            <person name="Magnuson J."/>
            <person name="Mondo S."/>
            <person name="Nolan M."/>
            <person name="Ohm R."/>
            <person name="Pangilinan J."/>
            <person name="Park H.-J."/>
            <person name="Ramirez L."/>
            <person name="Alfaro M."/>
            <person name="Sun H."/>
            <person name="Tritt A."/>
            <person name="Yoshinaga Y."/>
            <person name="Zwiers L.-H."/>
            <person name="Turgeon B."/>
            <person name="Goodwin S."/>
            <person name="Spatafora J."/>
            <person name="Crous P."/>
            <person name="Grigoriev I."/>
        </authorList>
    </citation>
    <scope>NUCLEOTIDE SEQUENCE</scope>
    <source>
        <strain evidence="2">CBS 207.26</strain>
    </source>
</reference>
<evidence type="ECO:0000313" key="2">
    <source>
        <dbReference type="EMBL" id="KAF2188911.1"/>
    </source>
</evidence>
<gene>
    <name evidence="2" type="ORF">K469DRAFT_702605</name>
</gene>
<proteinExistence type="predicted"/>
<dbReference type="Proteomes" id="UP000800200">
    <property type="component" value="Unassembled WGS sequence"/>
</dbReference>
<protein>
    <submittedName>
        <fullName evidence="2">Uncharacterized protein</fullName>
    </submittedName>
</protein>
<dbReference type="EMBL" id="ML994622">
    <property type="protein sequence ID" value="KAF2188911.1"/>
    <property type="molecule type" value="Genomic_DNA"/>
</dbReference>
<dbReference type="AlphaFoldDB" id="A0A6A6EAM1"/>
<evidence type="ECO:0000313" key="3">
    <source>
        <dbReference type="Proteomes" id="UP000800200"/>
    </source>
</evidence>
<accession>A0A6A6EAM1</accession>
<keyword evidence="3" id="KW-1185">Reference proteome</keyword>
<feature type="chain" id="PRO_5025476629" evidence="1">
    <location>
        <begin position="20"/>
        <end position="53"/>
    </location>
</feature>
<sequence length="53" mass="6006">MASLPLSLWLLTLRWLLYGRPAYDDLEPTPSLGEALKALTIVQHFVEHQKDAS</sequence>
<feature type="signal peptide" evidence="1">
    <location>
        <begin position="1"/>
        <end position="19"/>
    </location>
</feature>
<keyword evidence="1" id="KW-0732">Signal</keyword>
<evidence type="ECO:0000256" key="1">
    <source>
        <dbReference type="SAM" id="SignalP"/>
    </source>
</evidence>
<feature type="non-terminal residue" evidence="2">
    <location>
        <position position="53"/>
    </location>
</feature>